<dbReference type="EMBL" id="JACCJC010000050">
    <property type="protein sequence ID" value="KAF6232162.1"/>
    <property type="molecule type" value="Genomic_DNA"/>
</dbReference>
<evidence type="ECO:0000256" key="6">
    <source>
        <dbReference type="ARBA" id="ARBA00047619"/>
    </source>
</evidence>
<dbReference type="GO" id="GO:0000234">
    <property type="term" value="F:phosphoethanolamine N-methyltransferase activity"/>
    <property type="evidence" value="ECO:0007669"/>
    <property type="project" value="UniProtKB-EC"/>
</dbReference>
<dbReference type="OrthoDB" id="540004at2759"/>
<comment type="caution">
    <text evidence="8">The sequence shown here is derived from an EMBL/GenBank/DDBJ whole genome shotgun (WGS) entry which is preliminary data.</text>
</comment>
<dbReference type="CDD" id="cd02440">
    <property type="entry name" value="AdoMet_MTases"/>
    <property type="match status" value="1"/>
</dbReference>
<evidence type="ECO:0000256" key="2">
    <source>
        <dbReference type="ARBA" id="ARBA00005189"/>
    </source>
</evidence>
<comment type="catalytic activity">
    <reaction evidence="7">
        <text>N-methylethanolamine phosphate + S-adenosyl-L-methionine = N,N-dimethylethanolamine phosphate + S-adenosyl-L-homocysteine + H(+)</text>
        <dbReference type="Rhea" id="RHEA:25321"/>
        <dbReference type="ChEBI" id="CHEBI:15378"/>
        <dbReference type="ChEBI" id="CHEBI:57781"/>
        <dbReference type="ChEBI" id="CHEBI:57856"/>
        <dbReference type="ChEBI" id="CHEBI:58641"/>
        <dbReference type="ChEBI" id="CHEBI:59789"/>
        <dbReference type="EC" id="2.1.1.103"/>
    </reaction>
    <physiologicalReaction direction="left-to-right" evidence="7">
        <dbReference type="Rhea" id="RHEA:25322"/>
    </physiologicalReaction>
</comment>
<organism evidence="8 9">
    <name type="scientific">Letharia columbiana</name>
    <dbReference type="NCBI Taxonomy" id="112416"/>
    <lineage>
        <taxon>Eukaryota</taxon>
        <taxon>Fungi</taxon>
        <taxon>Dikarya</taxon>
        <taxon>Ascomycota</taxon>
        <taxon>Pezizomycotina</taxon>
        <taxon>Lecanoromycetes</taxon>
        <taxon>OSLEUM clade</taxon>
        <taxon>Lecanoromycetidae</taxon>
        <taxon>Lecanorales</taxon>
        <taxon>Lecanorineae</taxon>
        <taxon>Parmeliaceae</taxon>
        <taxon>Letharia</taxon>
    </lineage>
</organism>
<keyword evidence="9" id="KW-1185">Reference proteome</keyword>
<comment type="pathway">
    <text evidence="2">Lipid metabolism.</text>
</comment>
<name>A0A8H6FP92_9LECA</name>
<keyword evidence="4" id="KW-0808">Transferase</keyword>
<evidence type="ECO:0000313" key="8">
    <source>
        <dbReference type="EMBL" id="KAF6232162.1"/>
    </source>
</evidence>
<dbReference type="GO" id="GO:0032259">
    <property type="term" value="P:methylation"/>
    <property type="evidence" value="ECO:0007669"/>
    <property type="project" value="UniProtKB-KW"/>
</dbReference>
<evidence type="ECO:0000256" key="5">
    <source>
        <dbReference type="ARBA" id="ARBA00035674"/>
    </source>
</evidence>
<gene>
    <name evidence="8" type="ORF">HO173_009545</name>
</gene>
<accession>A0A8H6FP92</accession>
<dbReference type="GeneID" id="59291196"/>
<evidence type="ECO:0000256" key="7">
    <source>
        <dbReference type="ARBA" id="ARBA00047841"/>
    </source>
</evidence>
<comment type="catalytic activity">
    <reaction evidence="6">
        <text>N,N-dimethylethanolamine phosphate + S-adenosyl-L-methionine = phosphocholine + S-adenosyl-L-homocysteine + H(+)</text>
        <dbReference type="Rhea" id="RHEA:25325"/>
        <dbReference type="ChEBI" id="CHEBI:15378"/>
        <dbReference type="ChEBI" id="CHEBI:57856"/>
        <dbReference type="ChEBI" id="CHEBI:58641"/>
        <dbReference type="ChEBI" id="CHEBI:59789"/>
        <dbReference type="ChEBI" id="CHEBI:295975"/>
        <dbReference type="EC" id="2.1.1.103"/>
    </reaction>
    <physiologicalReaction direction="left-to-right" evidence="6">
        <dbReference type="Rhea" id="RHEA:25326"/>
    </physiologicalReaction>
</comment>
<dbReference type="Proteomes" id="UP000578531">
    <property type="component" value="Unassembled WGS sequence"/>
</dbReference>
<protein>
    <recommendedName>
        <fullName evidence="5">phosphoethanolamine N-methyltransferase</fullName>
        <ecNumber evidence="5">2.1.1.103</ecNumber>
    </recommendedName>
</protein>
<keyword evidence="3" id="KW-0489">Methyltransferase</keyword>
<proteinExistence type="predicted"/>
<dbReference type="Gene3D" id="3.40.50.150">
    <property type="entry name" value="Vaccinia Virus protein VP39"/>
    <property type="match status" value="1"/>
</dbReference>
<reference evidence="8 9" key="1">
    <citation type="journal article" date="2020" name="Genomics">
        <title>Complete, high-quality genomes from long-read metagenomic sequencing of two wolf lichen thalli reveals enigmatic genome architecture.</title>
        <authorList>
            <person name="McKenzie S.K."/>
            <person name="Walston R.F."/>
            <person name="Allen J.L."/>
        </authorList>
    </citation>
    <scope>NUCLEOTIDE SEQUENCE [LARGE SCALE GENOMIC DNA]</scope>
    <source>
        <strain evidence="8">WasteWater2</strain>
    </source>
</reference>
<evidence type="ECO:0000256" key="3">
    <source>
        <dbReference type="ARBA" id="ARBA00022603"/>
    </source>
</evidence>
<dbReference type="AlphaFoldDB" id="A0A8H6FP92"/>
<dbReference type="EC" id="2.1.1.103" evidence="5"/>
<dbReference type="PANTHER" id="PTHR44307">
    <property type="entry name" value="PHOSPHOETHANOLAMINE METHYLTRANSFERASE"/>
    <property type="match status" value="1"/>
</dbReference>
<dbReference type="InterPro" id="IPR029063">
    <property type="entry name" value="SAM-dependent_MTases_sf"/>
</dbReference>
<dbReference type="PANTHER" id="PTHR44307:SF2">
    <property type="entry name" value="PHOSPHOETHANOLAMINE METHYLTRANSFERASE ISOFORM X1"/>
    <property type="match status" value="1"/>
</dbReference>
<evidence type="ECO:0000256" key="1">
    <source>
        <dbReference type="ARBA" id="ARBA00004969"/>
    </source>
</evidence>
<sequence>MENTQPSEPTNSDEQFWTDLGLKYEAAFGHDIGLHKVIQRYLKMLPASGLILDCGPGTGKPVAAAIAESGRRVHGIDMSPGMVSLSRKAVPSGTFEVANMLEWAPTVSYDGAVASLSIFELSRQEIATMSHAWFSWLKPGGLLLINTFGAEDCRQVKAGNYDADGQCANKVEWRFMSKTILITLLTKAGWKVLLEKAGFEIVHTEEDLFTPPAAADCDPEPRYYIIAEKPSSTSRLQGDVSRH</sequence>
<dbReference type="Pfam" id="PF13489">
    <property type="entry name" value="Methyltransf_23"/>
    <property type="match status" value="1"/>
</dbReference>
<dbReference type="SUPFAM" id="SSF53335">
    <property type="entry name" value="S-adenosyl-L-methionine-dependent methyltransferases"/>
    <property type="match status" value="1"/>
</dbReference>
<evidence type="ECO:0000256" key="4">
    <source>
        <dbReference type="ARBA" id="ARBA00022679"/>
    </source>
</evidence>
<dbReference type="RefSeq" id="XP_037161591.1">
    <property type="nucleotide sequence ID" value="XM_037311435.1"/>
</dbReference>
<evidence type="ECO:0000313" key="9">
    <source>
        <dbReference type="Proteomes" id="UP000578531"/>
    </source>
</evidence>
<comment type="pathway">
    <text evidence="1">Phospholipid metabolism; phosphatidylcholine biosynthesis.</text>
</comment>